<gene>
    <name evidence="1" type="ORF">LCGC14_0413970</name>
</gene>
<dbReference type="EMBL" id="LAZR01000369">
    <property type="protein sequence ID" value="KKN72111.1"/>
    <property type="molecule type" value="Genomic_DNA"/>
</dbReference>
<evidence type="ECO:0000313" key="1">
    <source>
        <dbReference type="EMBL" id="KKN72111.1"/>
    </source>
</evidence>
<reference evidence="1" key="1">
    <citation type="journal article" date="2015" name="Nature">
        <title>Complex archaea that bridge the gap between prokaryotes and eukaryotes.</title>
        <authorList>
            <person name="Spang A."/>
            <person name="Saw J.H."/>
            <person name="Jorgensen S.L."/>
            <person name="Zaremba-Niedzwiedzka K."/>
            <person name="Martijn J."/>
            <person name="Lind A.E."/>
            <person name="van Eijk R."/>
            <person name="Schleper C."/>
            <person name="Guy L."/>
            <person name="Ettema T.J."/>
        </authorList>
    </citation>
    <scope>NUCLEOTIDE SEQUENCE</scope>
</reference>
<protein>
    <submittedName>
        <fullName evidence="1">Uncharacterized protein</fullName>
    </submittedName>
</protein>
<organism evidence="1">
    <name type="scientific">marine sediment metagenome</name>
    <dbReference type="NCBI Taxonomy" id="412755"/>
    <lineage>
        <taxon>unclassified sequences</taxon>
        <taxon>metagenomes</taxon>
        <taxon>ecological metagenomes</taxon>
    </lineage>
</organism>
<accession>A0A0F9VEV2</accession>
<comment type="caution">
    <text evidence="1">The sequence shown here is derived from an EMBL/GenBank/DDBJ whole genome shotgun (WGS) entry which is preliminary data.</text>
</comment>
<name>A0A0F9VEV2_9ZZZZ</name>
<sequence>METEERTGISERKGKIWFHFLSGGLELGCYSEDMNSAANMFIMHWVQSSKEDVQLGIIIKISIGGKVANRGSAKSEMIHYTSTIGVLERMGIEKNE</sequence>
<dbReference type="AlphaFoldDB" id="A0A0F9VEV2"/>
<proteinExistence type="predicted"/>